<dbReference type="Pfam" id="PF00001">
    <property type="entry name" value="7tm_1"/>
    <property type="match status" value="1"/>
</dbReference>
<dbReference type="SUPFAM" id="SSF81321">
    <property type="entry name" value="Family A G protein-coupled receptor-like"/>
    <property type="match status" value="1"/>
</dbReference>
<keyword evidence="5" id="KW-0297">G-protein coupled receptor</keyword>
<keyword evidence="7" id="KW-0675">Receptor</keyword>
<evidence type="ECO:0000256" key="2">
    <source>
        <dbReference type="ARBA" id="ARBA00022475"/>
    </source>
</evidence>
<dbReference type="EMBL" id="CAJNOR010002213">
    <property type="protein sequence ID" value="CAF1263510.1"/>
    <property type="molecule type" value="Genomic_DNA"/>
</dbReference>
<reference evidence="12" key="1">
    <citation type="submission" date="2021-02" db="EMBL/GenBank/DDBJ databases">
        <authorList>
            <person name="Nowell W R."/>
        </authorList>
    </citation>
    <scope>NUCLEOTIDE SEQUENCE</scope>
</reference>
<feature type="transmembrane region" description="Helical" evidence="9">
    <location>
        <begin position="129"/>
        <end position="148"/>
    </location>
</feature>
<evidence type="ECO:0000313" key="12">
    <source>
        <dbReference type="EMBL" id="CAF1263510.1"/>
    </source>
</evidence>
<evidence type="ECO:0000256" key="9">
    <source>
        <dbReference type="SAM" id="Phobius"/>
    </source>
</evidence>
<feature type="transmembrane region" description="Helical" evidence="9">
    <location>
        <begin position="218"/>
        <end position="241"/>
    </location>
</feature>
<dbReference type="GO" id="GO:0005886">
    <property type="term" value="C:plasma membrane"/>
    <property type="evidence" value="ECO:0007669"/>
    <property type="project" value="UniProtKB-SubCell"/>
</dbReference>
<evidence type="ECO:0000313" key="13">
    <source>
        <dbReference type="Proteomes" id="UP000663828"/>
    </source>
</evidence>
<keyword evidence="13" id="KW-1185">Reference proteome</keyword>
<dbReference type="Gene3D" id="1.20.1070.10">
    <property type="entry name" value="Rhodopsin 7-helix transmembrane proteins"/>
    <property type="match status" value="1"/>
</dbReference>
<keyword evidence="6 9" id="KW-0472">Membrane</keyword>
<feature type="transmembrane region" description="Helical" evidence="9">
    <location>
        <begin position="50"/>
        <end position="70"/>
    </location>
</feature>
<dbReference type="PROSITE" id="PS50262">
    <property type="entry name" value="G_PROTEIN_RECEP_F1_2"/>
    <property type="match status" value="1"/>
</dbReference>
<feature type="transmembrane region" description="Helical" evidence="9">
    <location>
        <begin position="175"/>
        <end position="197"/>
    </location>
</feature>
<organism evidence="12 13">
    <name type="scientific">Adineta ricciae</name>
    <name type="common">Rotifer</name>
    <dbReference type="NCBI Taxonomy" id="249248"/>
    <lineage>
        <taxon>Eukaryota</taxon>
        <taxon>Metazoa</taxon>
        <taxon>Spiralia</taxon>
        <taxon>Gnathifera</taxon>
        <taxon>Rotifera</taxon>
        <taxon>Eurotatoria</taxon>
        <taxon>Bdelloidea</taxon>
        <taxon>Adinetida</taxon>
        <taxon>Adinetidae</taxon>
        <taxon>Adineta</taxon>
    </lineage>
</organism>
<name>A0A815AYL5_ADIRI</name>
<dbReference type="CDD" id="cd00637">
    <property type="entry name" value="7tm_classA_rhodopsin-like"/>
    <property type="match status" value="1"/>
</dbReference>
<keyword evidence="4 9" id="KW-1133">Transmembrane helix</keyword>
<dbReference type="AlphaFoldDB" id="A0A815AYL5"/>
<proteinExistence type="predicted"/>
<accession>A0A815AYL5</accession>
<sequence length="296" mass="34157">MNSLDPSQMTPYGIIIPLSLACIFVAFLIACTILTLIVCTKRLHTVTHLLICNGSIALIFYCFVQSINYIHLAFMSWETNDSLCRWRGFFGYMTVVATIYSYLIQAISRFFISILGIRHRWVKSFKTHFILISIHWSLAVLLPLPALLTEDIYHRPNALCWVPKDYTLHVAYTVIAYYLIPTIIIFILYIVIFCRVKRRNLSIFVRRRKARSNRDLDLLYNIMILFSIYILGALPIILFVLTKNDVFYSIGIISVSLALAVEKGVTLIIDRDIRNTIRFYLQKTVVQVGPSIRSIS</sequence>
<keyword evidence="3 9" id="KW-0812">Transmembrane</keyword>
<keyword evidence="2" id="KW-1003">Cell membrane</keyword>
<gene>
    <name evidence="11" type="ORF">EDS130_LOCUS27635</name>
    <name evidence="12" type="ORF">XAT740_LOCUS26907</name>
</gene>
<evidence type="ECO:0000256" key="5">
    <source>
        <dbReference type="ARBA" id="ARBA00023040"/>
    </source>
</evidence>
<evidence type="ECO:0000256" key="7">
    <source>
        <dbReference type="ARBA" id="ARBA00023170"/>
    </source>
</evidence>
<evidence type="ECO:0000313" key="11">
    <source>
        <dbReference type="EMBL" id="CAF1244538.1"/>
    </source>
</evidence>
<dbReference type="Proteomes" id="UP000663852">
    <property type="component" value="Unassembled WGS sequence"/>
</dbReference>
<feature type="transmembrane region" description="Helical" evidence="9">
    <location>
        <begin position="90"/>
        <end position="117"/>
    </location>
</feature>
<dbReference type="EMBL" id="CAJNOJ010000175">
    <property type="protein sequence ID" value="CAF1244538.1"/>
    <property type="molecule type" value="Genomic_DNA"/>
</dbReference>
<dbReference type="Proteomes" id="UP000663828">
    <property type="component" value="Unassembled WGS sequence"/>
</dbReference>
<evidence type="ECO:0000256" key="3">
    <source>
        <dbReference type="ARBA" id="ARBA00022692"/>
    </source>
</evidence>
<dbReference type="OrthoDB" id="10011928at2759"/>
<protein>
    <recommendedName>
        <fullName evidence="10">G-protein coupled receptors family 1 profile domain-containing protein</fullName>
    </recommendedName>
</protein>
<evidence type="ECO:0000256" key="4">
    <source>
        <dbReference type="ARBA" id="ARBA00022989"/>
    </source>
</evidence>
<keyword evidence="8" id="KW-0807">Transducer</keyword>
<dbReference type="PANTHER" id="PTHR24228">
    <property type="entry name" value="B2 BRADYKININ RECEPTOR/ANGIOTENSIN II RECEPTOR"/>
    <property type="match status" value="1"/>
</dbReference>
<evidence type="ECO:0000256" key="6">
    <source>
        <dbReference type="ARBA" id="ARBA00023136"/>
    </source>
</evidence>
<comment type="subcellular location">
    <subcellularLocation>
        <location evidence="1">Cell membrane</location>
        <topology evidence="1">Multi-pass membrane protein</topology>
    </subcellularLocation>
</comment>
<dbReference type="GO" id="GO:0004930">
    <property type="term" value="F:G protein-coupled receptor activity"/>
    <property type="evidence" value="ECO:0007669"/>
    <property type="project" value="UniProtKB-KW"/>
</dbReference>
<dbReference type="PANTHER" id="PTHR24228:SF59">
    <property type="entry name" value="NEUROPEPTIDE RECEPTOR 15"/>
    <property type="match status" value="1"/>
</dbReference>
<dbReference type="InterPro" id="IPR000276">
    <property type="entry name" value="GPCR_Rhodpsn"/>
</dbReference>
<feature type="transmembrane region" description="Helical" evidence="9">
    <location>
        <begin position="12"/>
        <end position="38"/>
    </location>
</feature>
<evidence type="ECO:0000259" key="10">
    <source>
        <dbReference type="PROSITE" id="PS50262"/>
    </source>
</evidence>
<comment type="caution">
    <text evidence="12">The sequence shown here is derived from an EMBL/GenBank/DDBJ whole genome shotgun (WGS) entry which is preliminary data.</text>
</comment>
<feature type="domain" description="G-protein coupled receptors family 1 profile" evidence="10">
    <location>
        <begin position="29"/>
        <end position="241"/>
    </location>
</feature>
<feature type="transmembrane region" description="Helical" evidence="9">
    <location>
        <begin position="247"/>
        <end position="269"/>
    </location>
</feature>
<dbReference type="InterPro" id="IPR017452">
    <property type="entry name" value="GPCR_Rhodpsn_7TM"/>
</dbReference>
<evidence type="ECO:0000256" key="1">
    <source>
        <dbReference type="ARBA" id="ARBA00004651"/>
    </source>
</evidence>
<evidence type="ECO:0000256" key="8">
    <source>
        <dbReference type="ARBA" id="ARBA00023224"/>
    </source>
</evidence>